<dbReference type="PANTHER" id="PTHR40940:SF1">
    <property type="entry name" value="PROTEIN BATD"/>
    <property type="match status" value="1"/>
</dbReference>
<sequence length="459" mass="50758">MVMALKRPWRQALLALLVCLPLAALAQQPQDQVAFIELSASEDEVYVQQQLRLTVKLYYTNQVVQGQLSDPEHPDAVIEKTGEQKQYRQQLNGERYRVVEREYLIFPQKPGRLQLPPLEFQGTARHPQGQHYRVSDSAVLFPVNVKDIPADFSGNTWLPAADLTLSARGLEQTGPVAPGDNLTRTLTLTARGLPATTLPSLDIRYPDAIRSYPEPEQRQSSAGDSGVVGELQQTMALVPVSGEGGDITLPEIRIPWWDVNEDREKVAVLPARTIQLTPVSGPAPAKQEQPVAEPPESAPGNEQEPAPARWLWPVLTGLLAIGWATTVAAWWLHSRRRGLAATDTRAPGNEKERFHQLCDQARALDPAFFNGFPGWARELSGRHCRTTDDALTILCDDRLTGVVDRWRESLFRSAGGAAPDGNELSAALRAARQGWQARSSRKRGKDQALPDLYPEGLNP</sequence>
<feature type="signal peptide" evidence="3">
    <location>
        <begin position="1"/>
        <end position="26"/>
    </location>
</feature>
<dbReference type="InterPro" id="IPR025738">
    <property type="entry name" value="BatD"/>
</dbReference>
<dbReference type="PANTHER" id="PTHR40940">
    <property type="entry name" value="PROTEIN BATD-RELATED"/>
    <property type="match status" value="1"/>
</dbReference>
<evidence type="ECO:0000256" key="1">
    <source>
        <dbReference type="SAM" id="MobiDB-lite"/>
    </source>
</evidence>
<evidence type="ECO:0000256" key="2">
    <source>
        <dbReference type="SAM" id="Phobius"/>
    </source>
</evidence>
<feature type="region of interest" description="Disordered" evidence="1">
    <location>
        <begin position="277"/>
        <end position="305"/>
    </location>
</feature>
<dbReference type="Proteomes" id="UP000601597">
    <property type="component" value="Unassembled WGS sequence"/>
</dbReference>
<keyword evidence="2" id="KW-1133">Transmembrane helix</keyword>
<evidence type="ECO:0000313" key="4">
    <source>
        <dbReference type="EMBL" id="GGY63921.1"/>
    </source>
</evidence>
<evidence type="ECO:0000313" key="5">
    <source>
        <dbReference type="Proteomes" id="UP000601597"/>
    </source>
</evidence>
<organism evidence="4 5">
    <name type="scientific">Marinobacter zhanjiangensis</name>
    <dbReference type="NCBI Taxonomy" id="578215"/>
    <lineage>
        <taxon>Bacteria</taxon>
        <taxon>Pseudomonadati</taxon>
        <taxon>Pseudomonadota</taxon>
        <taxon>Gammaproteobacteria</taxon>
        <taxon>Pseudomonadales</taxon>
        <taxon>Marinobacteraceae</taxon>
        <taxon>Marinobacter</taxon>
    </lineage>
</organism>
<feature type="region of interest" description="Disordered" evidence="1">
    <location>
        <begin position="435"/>
        <end position="459"/>
    </location>
</feature>
<keyword evidence="2" id="KW-0812">Transmembrane</keyword>
<feature type="transmembrane region" description="Helical" evidence="2">
    <location>
        <begin position="310"/>
        <end position="332"/>
    </location>
</feature>
<accession>A0ABQ3ATS5</accession>
<dbReference type="EMBL" id="BMXV01000002">
    <property type="protein sequence ID" value="GGY63921.1"/>
    <property type="molecule type" value="Genomic_DNA"/>
</dbReference>
<proteinExistence type="predicted"/>
<evidence type="ECO:0008006" key="6">
    <source>
        <dbReference type="Google" id="ProtNLM"/>
    </source>
</evidence>
<dbReference type="RefSeq" id="WP_189573293.1">
    <property type="nucleotide sequence ID" value="NZ_BMXV01000002.1"/>
</dbReference>
<dbReference type="Pfam" id="PF13584">
    <property type="entry name" value="BatD"/>
    <property type="match status" value="1"/>
</dbReference>
<keyword evidence="3" id="KW-0732">Signal</keyword>
<reference evidence="5" key="1">
    <citation type="journal article" date="2019" name="Int. J. Syst. Evol. Microbiol.">
        <title>The Global Catalogue of Microorganisms (GCM) 10K type strain sequencing project: providing services to taxonomists for standard genome sequencing and annotation.</title>
        <authorList>
            <consortium name="The Broad Institute Genomics Platform"/>
            <consortium name="The Broad Institute Genome Sequencing Center for Infectious Disease"/>
            <person name="Wu L."/>
            <person name="Ma J."/>
        </authorList>
    </citation>
    <scope>NUCLEOTIDE SEQUENCE [LARGE SCALE GENOMIC DNA]</scope>
    <source>
        <strain evidence="5">KCTC 22280</strain>
    </source>
</reference>
<keyword evidence="2" id="KW-0472">Membrane</keyword>
<evidence type="ECO:0000256" key="3">
    <source>
        <dbReference type="SAM" id="SignalP"/>
    </source>
</evidence>
<comment type="caution">
    <text evidence="4">The sequence shown here is derived from an EMBL/GenBank/DDBJ whole genome shotgun (WGS) entry which is preliminary data.</text>
</comment>
<name>A0ABQ3ATS5_9GAMM</name>
<feature type="chain" id="PRO_5046691288" description="Oxygen tolerance" evidence="3">
    <location>
        <begin position="27"/>
        <end position="459"/>
    </location>
</feature>
<protein>
    <recommendedName>
        <fullName evidence="6">Oxygen tolerance</fullName>
    </recommendedName>
</protein>
<gene>
    <name evidence="4" type="ORF">GCM10007071_08170</name>
</gene>
<keyword evidence="5" id="KW-1185">Reference proteome</keyword>